<dbReference type="GO" id="GO:0005886">
    <property type="term" value="C:plasma membrane"/>
    <property type="evidence" value="ECO:0007669"/>
    <property type="project" value="UniProtKB-SubCell"/>
</dbReference>
<evidence type="ECO:0000256" key="6">
    <source>
        <dbReference type="SAM" id="MobiDB-lite"/>
    </source>
</evidence>
<keyword evidence="5 7" id="KW-0472">Membrane</keyword>
<keyword evidence="2" id="KW-1003">Cell membrane</keyword>
<evidence type="ECO:0000256" key="1">
    <source>
        <dbReference type="ARBA" id="ARBA00004651"/>
    </source>
</evidence>
<comment type="caution">
    <text evidence="8">The sequence shown here is derived from an EMBL/GenBank/DDBJ whole genome shotgun (WGS) entry which is preliminary data.</text>
</comment>
<evidence type="ECO:0000313" key="8">
    <source>
        <dbReference type="EMBL" id="GHE50298.1"/>
    </source>
</evidence>
<keyword evidence="4 7" id="KW-1133">Transmembrane helix</keyword>
<dbReference type="AlphaFoldDB" id="A0A918ZFU9"/>
<evidence type="ECO:0000256" key="2">
    <source>
        <dbReference type="ARBA" id="ARBA00022475"/>
    </source>
</evidence>
<evidence type="ECO:0008006" key="10">
    <source>
        <dbReference type="Google" id="ProtNLM"/>
    </source>
</evidence>
<keyword evidence="9" id="KW-1185">Reference proteome</keyword>
<feature type="transmembrane region" description="Helical" evidence="7">
    <location>
        <begin position="304"/>
        <end position="323"/>
    </location>
</feature>
<proteinExistence type="predicted"/>
<feature type="transmembrane region" description="Helical" evidence="7">
    <location>
        <begin position="250"/>
        <end position="268"/>
    </location>
</feature>
<feature type="compositionally biased region" description="Pro residues" evidence="6">
    <location>
        <begin position="396"/>
        <end position="407"/>
    </location>
</feature>
<dbReference type="InterPro" id="IPR011701">
    <property type="entry name" value="MFS"/>
</dbReference>
<evidence type="ECO:0000313" key="9">
    <source>
        <dbReference type="Proteomes" id="UP000608024"/>
    </source>
</evidence>
<protein>
    <recommendedName>
        <fullName evidence="10">MFS transporter</fullName>
    </recommendedName>
</protein>
<feature type="transmembrane region" description="Helical" evidence="7">
    <location>
        <begin position="139"/>
        <end position="159"/>
    </location>
</feature>
<dbReference type="EMBL" id="BNBT01000020">
    <property type="protein sequence ID" value="GHE50298.1"/>
    <property type="molecule type" value="Genomic_DNA"/>
</dbReference>
<evidence type="ECO:0000256" key="4">
    <source>
        <dbReference type="ARBA" id="ARBA00022989"/>
    </source>
</evidence>
<evidence type="ECO:0000256" key="5">
    <source>
        <dbReference type="ARBA" id="ARBA00023136"/>
    </source>
</evidence>
<feature type="transmembrane region" description="Helical" evidence="7">
    <location>
        <begin position="280"/>
        <end position="298"/>
    </location>
</feature>
<feature type="transmembrane region" description="Helical" evidence="7">
    <location>
        <begin position="165"/>
        <end position="182"/>
    </location>
</feature>
<keyword evidence="3 7" id="KW-0812">Transmembrane</keyword>
<feature type="region of interest" description="Disordered" evidence="6">
    <location>
        <begin position="387"/>
        <end position="413"/>
    </location>
</feature>
<dbReference type="SUPFAM" id="SSF103473">
    <property type="entry name" value="MFS general substrate transporter"/>
    <property type="match status" value="1"/>
</dbReference>
<reference evidence="8" key="2">
    <citation type="submission" date="2020-09" db="EMBL/GenBank/DDBJ databases">
        <authorList>
            <person name="Sun Q."/>
            <person name="Ohkuma M."/>
        </authorList>
    </citation>
    <scope>NUCLEOTIDE SEQUENCE</scope>
    <source>
        <strain evidence="8">JCM 4784</strain>
    </source>
</reference>
<dbReference type="InterPro" id="IPR036259">
    <property type="entry name" value="MFS_trans_sf"/>
</dbReference>
<evidence type="ECO:0000256" key="7">
    <source>
        <dbReference type="SAM" id="Phobius"/>
    </source>
</evidence>
<evidence type="ECO:0000256" key="3">
    <source>
        <dbReference type="ARBA" id="ARBA00022692"/>
    </source>
</evidence>
<dbReference type="Proteomes" id="UP000608024">
    <property type="component" value="Unassembled WGS sequence"/>
</dbReference>
<dbReference type="GO" id="GO:0022857">
    <property type="term" value="F:transmembrane transporter activity"/>
    <property type="evidence" value="ECO:0007669"/>
    <property type="project" value="InterPro"/>
</dbReference>
<feature type="transmembrane region" description="Helical" evidence="7">
    <location>
        <begin position="72"/>
        <end position="92"/>
    </location>
</feature>
<feature type="transmembrane region" description="Helical" evidence="7">
    <location>
        <begin position="217"/>
        <end position="238"/>
    </location>
</feature>
<name>A0A918ZFU9_9ACTN</name>
<sequence>MKRYRMVAYLGGAAAARTGDEMSGPALLLAGLAATGSAATGSALLSGITLSAALGGPVFGAMLDRSARPGRLLAGAVAAYAAALLAVLLGLGRVPLPLVVATAVLGGLLGPALAGGWTSQLPRVVASEALPRANALDALTYNAAGLAGPALAGLVALLAGPAAGVVASLALILLALPAAWALPGRPAATPDGPASSVLADLASGFVAIGSTRPLARATLTSVVSYVGVGMLVACTPLLGEEAWGSSHAGTFLLTALAAASLTANALLARRPELLRPDATVLASTLVLAAALLLAATAAPVPLAAAMVVAGAGAGPQLTALFAVRHREAPERLRGQVFTTGASLKITGYAVGAGLGGPLATWSLPGALLVAAGCEVLAAAGYLACTAPSRPADGPSHGPPDGAPPTPAPERRHP</sequence>
<comment type="subcellular location">
    <subcellularLocation>
        <location evidence="1">Cell membrane</location>
        <topology evidence="1">Multi-pass membrane protein</topology>
    </subcellularLocation>
</comment>
<accession>A0A918ZFU9</accession>
<dbReference type="Gene3D" id="1.20.1250.20">
    <property type="entry name" value="MFS general substrate transporter like domains"/>
    <property type="match status" value="1"/>
</dbReference>
<feature type="transmembrane region" description="Helical" evidence="7">
    <location>
        <begin position="98"/>
        <end position="118"/>
    </location>
</feature>
<dbReference type="PANTHER" id="PTHR23513">
    <property type="entry name" value="INTEGRAL MEMBRANE EFFLUX PROTEIN-RELATED"/>
    <property type="match status" value="1"/>
</dbReference>
<dbReference type="PANTHER" id="PTHR23513:SF11">
    <property type="entry name" value="STAPHYLOFERRIN A TRANSPORTER"/>
    <property type="match status" value="1"/>
</dbReference>
<dbReference type="Pfam" id="PF07690">
    <property type="entry name" value="MFS_1"/>
    <property type="match status" value="1"/>
</dbReference>
<gene>
    <name evidence="8" type="ORF">GCM10018785_19970</name>
</gene>
<reference evidence="8" key="1">
    <citation type="journal article" date="2014" name="Int. J. Syst. Evol. Microbiol.">
        <title>Complete genome sequence of Corynebacterium casei LMG S-19264T (=DSM 44701T), isolated from a smear-ripened cheese.</title>
        <authorList>
            <consortium name="US DOE Joint Genome Institute (JGI-PGF)"/>
            <person name="Walter F."/>
            <person name="Albersmeier A."/>
            <person name="Kalinowski J."/>
            <person name="Ruckert C."/>
        </authorList>
    </citation>
    <scope>NUCLEOTIDE SEQUENCE</scope>
    <source>
        <strain evidence="8">JCM 4784</strain>
    </source>
</reference>
<organism evidence="8 9">
    <name type="scientific">Streptomyces longispororuber</name>
    <dbReference type="NCBI Taxonomy" id="68230"/>
    <lineage>
        <taxon>Bacteria</taxon>
        <taxon>Bacillati</taxon>
        <taxon>Actinomycetota</taxon>
        <taxon>Actinomycetes</taxon>
        <taxon>Kitasatosporales</taxon>
        <taxon>Streptomycetaceae</taxon>
        <taxon>Streptomyces</taxon>
    </lineage>
</organism>